<feature type="compositionally biased region" description="Basic and acidic residues" evidence="1">
    <location>
        <begin position="1"/>
        <end position="10"/>
    </location>
</feature>
<protein>
    <submittedName>
        <fullName evidence="2">UPF0262 family protein</fullName>
    </submittedName>
</protein>
<keyword evidence="3" id="KW-1185">Reference proteome</keyword>
<dbReference type="Pfam" id="PF06793">
    <property type="entry name" value="UPF0262"/>
    <property type="match status" value="1"/>
</dbReference>
<gene>
    <name evidence="2" type="ORF">ICN82_00660</name>
</gene>
<dbReference type="EMBL" id="JACVXA010000001">
    <property type="protein sequence ID" value="MBE3636709.1"/>
    <property type="molecule type" value="Genomic_DNA"/>
</dbReference>
<feature type="region of interest" description="Disordered" evidence="1">
    <location>
        <begin position="1"/>
        <end position="21"/>
    </location>
</feature>
<accession>A0A8J6YV37</accession>
<name>A0A8J6YV37_9RHOB</name>
<dbReference type="RefSeq" id="WP_193178890.1">
    <property type="nucleotide sequence ID" value="NZ_JACVXA010000001.1"/>
</dbReference>
<organism evidence="2 3">
    <name type="scientific">Mangrovicoccus algicola</name>
    <dbReference type="NCBI Taxonomy" id="2771008"/>
    <lineage>
        <taxon>Bacteria</taxon>
        <taxon>Pseudomonadati</taxon>
        <taxon>Pseudomonadota</taxon>
        <taxon>Alphaproteobacteria</taxon>
        <taxon>Rhodobacterales</taxon>
        <taxon>Paracoccaceae</taxon>
        <taxon>Mangrovicoccus</taxon>
    </lineage>
</organism>
<dbReference type="Proteomes" id="UP000609121">
    <property type="component" value="Unassembled WGS sequence"/>
</dbReference>
<sequence>MTDRLSHIDLDPGEAGSPSPQMLQEQQVAVFDLLEENSFALPDGPPGPYRLVLGRSGSRVSFDLTVADGVADGVRAGRFDLSLGPLRQVVKDYGEICAGYYEAVKTARASEIEALDDARRAIHREGARALVEGLAGKAAVDAETARRLFTLVCVLLSEDRP</sequence>
<evidence type="ECO:0000313" key="3">
    <source>
        <dbReference type="Proteomes" id="UP000609121"/>
    </source>
</evidence>
<reference evidence="2" key="1">
    <citation type="submission" date="2020-09" db="EMBL/GenBank/DDBJ databases">
        <title>A novel bacterium of genus Mangrovicoccus, isolated from South China Sea.</title>
        <authorList>
            <person name="Huang H."/>
            <person name="Mo K."/>
            <person name="Hu Y."/>
        </authorList>
    </citation>
    <scope>NUCLEOTIDE SEQUENCE</scope>
    <source>
        <strain evidence="2">HB182678</strain>
    </source>
</reference>
<dbReference type="AlphaFoldDB" id="A0A8J6YV37"/>
<evidence type="ECO:0000313" key="2">
    <source>
        <dbReference type="EMBL" id="MBE3636709.1"/>
    </source>
</evidence>
<evidence type="ECO:0000256" key="1">
    <source>
        <dbReference type="SAM" id="MobiDB-lite"/>
    </source>
</evidence>
<dbReference type="NCBIfam" id="NF002769">
    <property type="entry name" value="PRK02853.1"/>
    <property type="match status" value="1"/>
</dbReference>
<dbReference type="InterPro" id="IPR008321">
    <property type="entry name" value="UCP032146"/>
</dbReference>
<comment type="caution">
    <text evidence="2">The sequence shown here is derived from an EMBL/GenBank/DDBJ whole genome shotgun (WGS) entry which is preliminary data.</text>
</comment>
<proteinExistence type="predicted"/>